<dbReference type="Gene3D" id="1.20.1250.20">
    <property type="entry name" value="MFS general substrate transporter like domains"/>
    <property type="match status" value="2"/>
</dbReference>
<accession>A0A0A9XGD4</accession>
<evidence type="ECO:0000256" key="5">
    <source>
        <dbReference type="ARBA" id="ARBA00023136"/>
    </source>
</evidence>
<gene>
    <name evidence="8" type="ORF">CM83_23958</name>
</gene>
<feature type="transmembrane region" description="Helical" evidence="6">
    <location>
        <begin position="36"/>
        <end position="59"/>
    </location>
</feature>
<dbReference type="InterPro" id="IPR036259">
    <property type="entry name" value="MFS_trans_sf"/>
</dbReference>
<feature type="transmembrane region" description="Helical" evidence="6">
    <location>
        <begin position="312"/>
        <end position="331"/>
    </location>
</feature>
<dbReference type="GO" id="GO:0022857">
    <property type="term" value="F:transmembrane transporter activity"/>
    <property type="evidence" value="ECO:0007669"/>
    <property type="project" value="InterPro"/>
</dbReference>
<dbReference type="EMBL" id="GBHO01027494">
    <property type="protein sequence ID" value="JAG16110.1"/>
    <property type="molecule type" value="Transcribed_RNA"/>
</dbReference>
<feature type="transmembrane region" description="Helical" evidence="6">
    <location>
        <begin position="280"/>
        <end position="300"/>
    </location>
</feature>
<evidence type="ECO:0000256" key="4">
    <source>
        <dbReference type="ARBA" id="ARBA00022989"/>
    </source>
</evidence>
<dbReference type="SUPFAM" id="SSF103473">
    <property type="entry name" value="MFS general substrate transporter"/>
    <property type="match status" value="1"/>
</dbReference>
<feature type="domain" description="Major facilitator superfamily (MFS) profile" evidence="7">
    <location>
        <begin position="38"/>
        <end position="441"/>
    </location>
</feature>
<feature type="transmembrane region" description="Helical" evidence="6">
    <location>
        <begin position="174"/>
        <end position="193"/>
    </location>
</feature>
<feature type="transmembrane region" description="Helical" evidence="6">
    <location>
        <begin position="337"/>
        <end position="359"/>
    </location>
</feature>
<dbReference type="PROSITE" id="PS50850">
    <property type="entry name" value="MFS"/>
    <property type="match status" value="1"/>
</dbReference>
<dbReference type="InterPro" id="IPR011701">
    <property type="entry name" value="MFS"/>
</dbReference>
<feature type="transmembrane region" description="Helical" evidence="6">
    <location>
        <begin position="71"/>
        <end position="92"/>
    </location>
</feature>
<feature type="transmembrane region" description="Helical" evidence="6">
    <location>
        <begin position="412"/>
        <end position="438"/>
    </location>
</feature>
<name>A0A0A9XGD4_LYGHE</name>
<evidence type="ECO:0000256" key="3">
    <source>
        <dbReference type="ARBA" id="ARBA00022692"/>
    </source>
</evidence>
<keyword evidence="4 6" id="KW-1133">Transmembrane helix</keyword>
<feature type="transmembrane region" description="Helical" evidence="6">
    <location>
        <begin position="137"/>
        <end position="162"/>
    </location>
</feature>
<comment type="subcellular location">
    <subcellularLocation>
        <location evidence="1">Membrane</location>
        <topology evidence="1">Multi-pass membrane protein</topology>
    </subcellularLocation>
</comment>
<keyword evidence="2" id="KW-0813">Transport</keyword>
<dbReference type="PANTHER" id="PTHR23506">
    <property type="entry name" value="GH10249P"/>
    <property type="match status" value="1"/>
</dbReference>
<evidence type="ECO:0000259" key="7">
    <source>
        <dbReference type="PROSITE" id="PS50850"/>
    </source>
</evidence>
<dbReference type="Pfam" id="PF07690">
    <property type="entry name" value="MFS_1"/>
    <property type="match status" value="1"/>
</dbReference>
<evidence type="ECO:0000313" key="8">
    <source>
        <dbReference type="EMBL" id="JAG16110.1"/>
    </source>
</evidence>
<reference evidence="8" key="2">
    <citation type="submission" date="2014-07" db="EMBL/GenBank/DDBJ databases">
        <authorList>
            <person name="Hull J."/>
        </authorList>
    </citation>
    <scope>NUCLEOTIDE SEQUENCE</scope>
</reference>
<feature type="transmembrane region" description="Helical" evidence="6">
    <location>
        <begin position="380"/>
        <end position="400"/>
    </location>
</feature>
<dbReference type="InterPro" id="IPR050930">
    <property type="entry name" value="MFS_Vesicular_Transporter"/>
</dbReference>
<dbReference type="GO" id="GO:0016020">
    <property type="term" value="C:membrane"/>
    <property type="evidence" value="ECO:0007669"/>
    <property type="project" value="UniProtKB-SubCell"/>
</dbReference>
<sequence length="462" mass="50196">MDQNVSNGIDGSNQSFLKNETRTTYRTGKPRNVPEWVTLCAIGSVHLFSAMCISLQAPFYPKEAESKGATATEYGLVFGIFEFVAMISSPFLGRYISVVGAKTMLCCGMTLAAVSAILFGLLHYVNDHGFFLSLSLFLRMLEAIGTTSALIAAFSITAALYPDTVATVFSTLEIFYGMGYVVGPSLGGLLFSIPKVGGYVLPFLVMGIAMMMGMLLIYTVVPPINAEADDNVSMFDLLKIPALLLDSVCTVATAITMGYLAATLEPHIREFGLTEVQNGFLFVTSGFTYAITAPLVGRICDRFEGEEKLDKLKRTLSLGAIFVITSYVLIGPCPYTIIPKSLLLCILGLLIHGLGISCLMTPTFIDSICSAIAAGMPNDLSTYGVVSGLWSTSFAFGAFIGPSVSGWLFDLVGFQFGMFFVITLHFSLFLMITFFLAFKRNIWQEVASHDLEKRGKDFDEFN</sequence>
<dbReference type="AlphaFoldDB" id="A0A0A9XGD4"/>
<keyword evidence="3 6" id="KW-0812">Transmembrane</keyword>
<protein>
    <recommendedName>
        <fullName evidence="7">Major facilitator superfamily (MFS) profile domain-containing protein</fullName>
    </recommendedName>
</protein>
<feature type="transmembrane region" description="Helical" evidence="6">
    <location>
        <begin position="199"/>
        <end position="221"/>
    </location>
</feature>
<reference evidence="8" key="1">
    <citation type="journal article" date="2014" name="PLoS ONE">
        <title>Transcriptome-Based Identification of ABC Transporters in the Western Tarnished Plant Bug Lygus hesperus.</title>
        <authorList>
            <person name="Hull J.J."/>
            <person name="Chaney K."/>
            <person name="Geib S.M."/>
            <person name="Fabrick J.A."/>
            <person name="Brent C.S."/>
            <person name="Walsh D."/>
            <person name="Lavine L.C."/>
        </authorList>
    </citation>
    <scope>NUCLEOTIDE SEQUENCE</scope>
</reference>
<evidence type="ECO:0000256" key="1">
    <source>
        <dbReference type="ARBA" id="ARBA00004141"/>
    </source>
</evidence>
<feature type="transmembrane region" description="Helical" evidence="6">
    <location>
        <begin position="104"/>
        <end position="125"/>
    </location>
</feature>
<evidence type="ECO:0000256" key="6">
    <source>
        <dbReference type="SAM" id="Phobius"/>
    </source>
</evidence>
<feature type="transmembrane region" description="Helical" evidence="6">
    <location>
        <begin position="242"/>
        <end position="260"/>
    </location>
</feature>
<proteinExistence type="predicted"/>
<dbReference type="InterPro" id="IPR020846">
    <property type="entry name" value="MFS_dom"/>
</dbReference>
<evidence type="ECO:0000256" key="2">
    <source>
        <dbReference type="ARBA" id="ARBA00022448"/>
    </source>
</evidence>
<dbReference type="PANTHER" id="PTHR23506:SF26">
    <property type="entry name" value="MFS-TYPE TRANSPORTER SLC18B1"/>
    <property type="match status" value="1"/>
</dbReference>
<keyword evidence="5 6" id="KW-0472">Membrane</keyword>
<organism evidence="8">
    <name type="scientific">Lygus hesperus</name>
    <name type="common">Western plant bug</name>
    <dbReference type="NCBI Taxonomy" id="30085"/>
    <lineage>
        <taxon>Eukaryota</taxon>
        <taxon>Metazoa</taxon>
        <taxon>Ecdysozoa</taxon>
        <taxon>Arthropoda</taxon>
        <taxon>Hexapoda</taxon>
        <taxon>Insecta</taxon>
        <taxon>Pterygota</taxon>
        <taxon>Neoptera</taxon>
        <taxon>Paraneoptera</taxon>
        <taxon>Hemiptera</taxon>
        <taxon>Heteroptera</taxon>
        <taxon>Panheteroptera</taxon>
        <taxon>Cimicomorpha</taxon>
        <taxon>Miridae</taxon>
        <taxon>Mirini</taxon>
        <taxon>Lygus</taxon>
    </lineage>
</organism>